<reference evidence="1 2" key="1">
    <citation type="submission" date="2020-02" db="EMBL/GenBank/DDBJ databases">
        <authorList>
            <person name="Ma Q."/>
            <person name="Huang Y."/>
            <person name="Song X."/>
            <person name="Pei D."/>
        </authorList>
    </citation>
    <scope>NUCLEOTIDE SEQUENCE [LARGE SCALE GENOMIC DNA]</scope>
    <source>
        <strain evidence="1">Sxm20200214</strain>
        <tissue evidence="1">Leaf</tissue>
    </source>
</reference>
<accession>A0A8X7R7L3</accession>
<protein>
    <submittedName>
        <fullName evidence="1">Uncharacterized protein</fullName>
    </submittedName>
</protein>
<comment type="caution">
    <text evidence="1">The sequence shown here is derived from an EMBL/GenBank/DDBJ whole genome shotgun (WGS) entry which is preliminary data.</text>
</comment>
<dbReference type="AlphaFoldDB" id="A0A8X7R7L3"/>
<dbReference type="EMBL" id="JAAMPC010000011">
    <property type="protein sequence ID" value="KAG2282748.1"/>
    <property type="molecule type" value="Genomic_DNA"/>
</dbReference>
<evidence type="ECO:0000313" key="2">
    <source>
        <dbReference type="Proteomes" id="UP000886595"/>
    </source>
</evidence>
<name>A0A8X7R7L3_BRACI</name>
<proteinExistence type="predicted"/>
<gene>
    <name evidence="1" type="ORF">Bca52824_053968</name>
</gene>
<dbReference type="Proteomes" id="UP000886595">
    <property type="component" value="Unassembled WGS sequence"/>
</dbReference>
<organism evidence="1 2">
    <name type="scientific">Brassica carinata</name>
    <name type="common">Ethiopian mustard</name>
    <name type="synonym">Abyssinian cabbage</name>
    <dbReference type="NCBI Taxonomy" id="52824"/>
    <lineage>
        <taxon>Eukaryota</taxon>
        <taxon>Viridiplantae</taxon>
        <taxon>Streptophyta</taxon>
        <taxon>Embryophyta</taxon>
        <taxon>Tracheophyta</taxon>
        <taxon>Spermatophyta</taxon>
        <taxon>Magnoliopsida</taxon>
        <taxon>eudicotyledons</taxon>
        <taxon>Gunneridae</taxon>
        <taxon>Pentapetalae</taxon>
        <taxon>rosids</taxon>
        <taxon>malvids</taxon>
        <taxon>Brassicales</taxon>
        <taxon>Brassicaceae</taxon>
        <taxon>Brassiceae</taxon>
        <taxon>Brassica</taxon>
    </lineage>
</organism>
<evidence type="ECO:0000313" key="1">
    <source>
        <dbReference type="EMBL" id="KAG2282748.1"/>
    </source>
</evidence>
<sequence>MKCPRDSRVLEVTRKGKSRGEMAAKANRCFARFALERSRRGCEETTLRIENPLTVRGGEEDTVKVSEDAAVQVLPIARGSSVGASELSALNDRESDREA</sequence>
<keyword evidence="2" id="KW-1185">Reference proteome</keyword>